<dbReference type="EMBL" id="BMAV01017051">
    <property type="protein sequence ID" value="GFY68413.1"/>
    <property type="molecule type" value="Genomic_DNA"/>
</dbReference>
<proteinExistence type="predicted"/>
<dbReference type="Proteomes" id="UP000886998">
    <property type="component" value="Unassembled WGS sequence"/>
</dbReference>
<sequence>MLDGLPRNSSVPSDPSLDPNFAGERYRVESIVFTPLLIVRWCFQHFSSPFDALTAHTRLPDAVEDVRGTFRLLLNPLRDTEGCKALSQSVR</sequence>
<reference evidence="2" key="1">
    <citation type="submission" date="2020-08" db="EMBL/GenBank/DDBJ databases">
        <title>Multicomponent nature underlies the extraordinary mechanical properties of spider dragline silk.</title>
        <authorList>
            <person name="Kono N."/>
            <person name="Nakamura H."/>
            <person name="Mori M."/>
            <person name="Yoshida Y."/>
            <person name="Ohtoshi R."/>
            <person name="Malay A.D."/>
            <person name="Moran D.A.P."/>
            <person name="Tomita M."/>
            <person name="Numata K."/>
            <person name="Arakawa K."/>
        </authorList>
    </citation>
    <scope>NUCLEOTIDE SEQUENCE</scope>
</reference>
<evidence type="ECO:0000256" key="1">
    <source>
        <dbReference type="SAM" id="MobiDB-lite"/>
    </source>
</evidence>
<feature type="region of interest" description="Disordered" evidence="1">
    <location>
        <begin position="1"/>
        <end position="21"/>
    </location>
</feature>
<accession>A0A8X6YD13</accession>
<gene>
    <name evidence="2" type="ORF">TNIN_70581</name>
</gene>
<organism evidence="2 3">
    <name type="scientific">Trichonephila inaurata madagascariensis</name>
    <dbReference type="NCBI Taxonomy" id="2747483"/>
    <lineage>
        <taxon>Eukaryota</taxon>
        <taxon>Metazoa</taxon>
        <taxon>Ecdysozoa</taxon>
        <taxon>Arthropoda</taxon>
        <taxon>Chelicerata</taxon>
        <taxon>Arachnida</taxon>
        <taxon>Araneae</taxon>
        <taxon>Araneomorphae</taxon>
        <taxon>Entelegynae</taxon>
        <taxon>Araneoidea</taxon>
        <taxon>Nephilidae</taxon>
        <taxon>Trichonephila</taxon>
        <taxon>Trichonephila inaurata</taxon>
    </lineage>
</organism>
<dbReference type="AlphaFoldDB" id="A0A8X6YD13"/>
<comment type="caution">
    <text evidence="2">The sequence shown here is derived from an EMBL/GenBank/DDBJ whole genome shotgun (WGS) entry which is preliminary data.</text>
</comment>
<evidence type="ECO:0000313" key="3">
    <source>
        <dbReference type="Proteomes" id="UP000886998"/>
    </source>
</evidence>
<protein>
    <submittedName>
        <fullName evidence="2">Uncharacterized protein</fullName>
    </submittedName>
</protein>
<keyword evidence="3" id="KW-1185">Reference proteome</keyword>
<name>A0A8X6YD13_9ARAC</name>
<evidence type="ECO:0000313" key="2">
    <source>
        <dbReference type="EMBL" id="GFY68413.1"/>
    </source>
</evidence>